<accession>A0ABT1FD08</accession>
<gene>
    <name evidence="4" type="ORF">NC595_14525</name>
</gene>
<dbReference type="EMBL" id="JAMZEK010000003">
    <property type="protein sequence ID" value="MCP1375263.1"/>
    <property type="molecule type" value="Genomic_DNA"/>
</dbReference>
<organism evidence="4 5">
    <name type="scientific">Dyella lutea</name>
    <dbReference type="NCBI Taxonomy" id="2950441"/>
    <lineage>
        <taxon>Bacteria</taxon>
        <taxon>Pseudomonadati</taxon>
        <taxon>Pseudomonadota</taxon>
        <taxon>Gammaproteobacteria</taxon>
        <taxon>Lysobacterales</taxon>
        <taxon>Rhodanobacteraceae</taxon>
        <taxon>Dyella</taxon>
    </lineage>
</organism>
<dbReference type="Gene3D" id="3.10.580.10">
    <property type="entry name" value="CBS-domain"/>
    <property type="match status" value="1"/>
</dbReference>
<dbReference type="InterPro" id="IPR051257">
    <property type="entry name" value="Diverse_CBS-Domain"/>
</dbReference>
<dbReference type="SUPFAM" id="SSF54631">
    <property type="entry name" value="CBS-domain pair"/>
    <property type="match status" value="1"/>
</dbReference>
<sequence>MHAAEICTRHVVYIDRKASIREAAQSMRSHHVGALVITDQPNGERVPAGIITDRDIAIAVVAAGIQPENLMVEDVMNRNVATCAESEDLFDIITTMLARSVRRLPVVNDKGGLVGMVSSDDLYGALSTHLRMLSQALAREQVREMEVRV</sequence>
<feature type="domain" description="CBS" evidence="3">
    <location>
        <begin position="76"/>
        <end position="132"/>
    </location>
</feature>
<feature type="domain" description="CBS" evidence="3">
    <location>
        <begin position="7"/>
        <end position="68"/>
    </location>
</feature>
<keyword evidence="5" id="KW-1185">Reference proteome</keyword>
<evidence type="ECO:0000313" key="4">
    <source>
        <dbReference type="EMBL" id="MCP1375263.1"/>
    </source>
</evidence>
<dbReference type="PANTHER" id="PTHR43080:SF2">
    <property type="entry name" value="CBS DOMAIN-CONTAINING PROTEIN"/>
    <property type="match status" value="1"/>
</dbReference>
<name>A0ABT1FD08_9GAMM</name>
<evidence type="ECO:0000313" key="5">
    <source>
        <dbReference type="Proteomes" id="UP001204615"/>
    </source>
</evidence>
<comment type="caution">
    <text evidence="4">The sequence shown here is derived from an EMBL/GenBank/DDBJ whole genome shotgun (WGS) entry which is preliminary data.</text>
</comment>
<reference evidence="4 5" key="1">
    <citation type="submission" date="2022-06" db="EMBL/GenBank/DDBJ databases">
        <title>Dyella sp. Sa strain:Sa Genome sequencing.</title>
        <authorList>
            <person name="Park S."/>
        </authorList>
    </citation>
    <scope>NUCLEOTIDE SEQUENCE [LARGE SCALE GENOMIC DNA]</scope>
    <source>
        <strain evidence="4 5">Sa</strain>
    </source>
</reference>
<protein>
    <submittedName>
        <fullName evidence="4">CBS domain-containing protein</fullName>
    </submittedName>
</protein>
<dbReference type="Pfam" id="PF00571">
    <property type="entry name" value="CBS"/>
    <property type="match status" value="2"/>
</dbReference>
<dbReference type="Proteomes" id="UP001204615">
    <property type="component" value="Unassembled WGS sequence"/>
</dbReference>
<evidence type="ECO:0000256" key="1">
    <source>
        <dbReference type="ARBA" id="ARBA00023122"/>
    </source>
</evidence>
<dbReference type="RefSeq" id="WP_253567618.1">
    <property type="nucleotide sequence ID" value="NZ_JAMZEK010000003.1"/>
</dbReference>
<dbReference type="InterPro" id="IPR000644">
    <property type="entry name" value="CBS_dom"/>
</dbReference>
<evidence type="ECO:0000259" key="3">
    <source>
        <dbReference type="PROSITE" id="PS51371"/>
    </source>
</evidence>
<keyword evidence="1 2" id="KW-0129">CBS domain</keyword>
<dbReference type="CDD" id="cd17775">
    <property type="entry name" value="CBS_pair_bact_arch"/>
    <property type="match status" value="1"/>
</dbReference>
<dbReference type="PANTHER" id="PTHR43080">
    <property type="entry name" value="CBS DOMAIN-CONTAINING PROTEIN CBSX3, MITOCHONDRIAL"/>
    <property type="match status" value="1"/>
</dbReference>
<dbReference type="InterPro" id="IPR046342">
    <property type="entry name" value="CBS_dom_sf"/>
</dbReference>
<dbReference type="PROSITE" id="PS51371">
    <property type="entry name" value="CBS"/>
    <property type="match status" value="2"/>
</dbReference>
<proteinExistence type="predicted"/>
<dbReference type="SMART" id="SM00116">
    <property type="entry name" value="CBS"/>
    <property type="match status" value="2"/>
</dbReference>
<evidence type="ECO:0000256" key="2">
    <source>
        <dbReference type="PROSITE-ProRule" id="PRU00703"/>
    </source>
</evidence>